<evidence type="ECO:0000313" key="3">
    <source>
        <dbReference type="Proteomes" id="UP000192923"/>
    </source>
</evidence>
<organism evidence="2 3">
    <name type="scientific">Methylomagnum ishizawai</name>
    <dbReference type="NCBI Taxonomy" id="1760988"/>
    <lineage>
        <taxon>Bacteria</taxon>
        <taxon>Pseudomonadati</taxon>
        <taxon>Pseudomonadota</taxon>
        <taxon>Gammaproteobacteria</taxon>
        <taxon>Methylococcales</taxon>
        <taxon>Methylococcaceae</taxon>
        <taxon>Methylomagnum</taxon>
    </lineage>
</organism>
<evidence type="ECO:0000259" key="1">
    <source>
        <dbReference type="Pfam" id="PF07589"/>
    </source>
</evidence>
<gene>
    <name evidence="2" type="ORF">SAMN02949497_4613</name>
</gene>
<evidence type="ECO:0000313" key="2">
    <source>
        <dbReference type="EMBL" id="SMF97194.1"/>
    </source>
</evidence>
<reference evidence="2 3" key="1">
    <citation type="submission" date="2016-12" db="EMBL/GenBank/DDBJ databases">
        <authorList>
            <person name="Song W.-J."/>
            <person name="Kurnit D.M."/>
        </authorList>
    </citation>
    <scope>NUCLEOTIDE SEQUENCE [LARGE SCALE GENOMIC DNA]</scope>
    <source>
        <strain evidence="2 3">175</strain>
    </source>
</reference>
<protein>
    <submittedName>
        <fullName evidence="2">PEP-CTERM protein-sorting domain-containing protein</fullName>
    </submittedName>
</protein>
<keyword evidence="3" id="KW-1185">Reference proteome</keyword>
<dbReference type="NCBIfam" id="TIGR02595">
    <property type="entry name" value="PEP_CTERM"/>
    <property type="match status" value="1"/>
</dbReference>
<dbReference type="AlphaFoldDB" id="A0A1Y6DAJ3"/>
<dbReference type="Pfam" id="PF07589">
    <property type="entry name" value="PEP-CTERM"/>
    <property type="match status" value="1"/>
</dbReference>
<accession>A0A1Y6DAJ3</accession>
<proteinExistence type="predicted"/>
<dbReference type="RefSeq" id="WP_085216006.1">
    <property type="nucleotide sequence ID" value="NZ_FXAM01000001.1"/>
</dbReference>
<sequence>MNQNAPYRGLIGTVAALALWGFATLGQAASLVTKTPGLPDIDSSGDSPHLEIHYNAGSQAFSANSGGFFFFDPAPPTYFSDGSYSVSAQIDTSGNLIADPGNLVSLYGDIDGGTGVLNLFTGHISQFAYTFDASANTSEFQFVVDVTSTDASLGFNPGTQVGIIMLSHTNWGSFGGGFDDTAGTATVDNFLLASVPEPSILALLGIGALATGLRSRRGATTA</sequence>
<feature type="domain" description="Ice-binding protein C-terminal" evidence="1">
    <location>
        <begin position="194"/>
        <end position="217"/>
    </location>
</feature>
<name>A0A1Y6DAJ3_9GAMM</name>
<dbReference type="InterPro" id="IPR013424">
    <property type="entry name" value="Ice-binding_C"/>
</dbReference>
<dbReference type="EMBL" id="FXAM01000001">
    <property type="protein sequence ID" value="SMF97194.1"/>
    <property type="molecule type" value="Genomic_DNA"/>
</dbReference>
<dbReference type="Proteomes" id="UP000192923">
    <property type="component" value="Unassembled WGS sequence"/>
</dbReference>